<keyword evidence="2" id="KW-1185">Reference proteome</keyword>
<reference evidence="2" key="1">
    <citation type="journal article" date="2019" name="Int. J. Syst. Evol. Microbiol.">
        <title>The Global Catalogue of Microorganisms (GCM) 10K type strain sequencing project: providing services to taxonomists for standard genome sequencing and annotation.</title>
        <authorList>
            <consortium name="The Broad Institute Genomics Platform"/>
            <consortium name="The Broad Institute Genome Sequencing Center for Infectious Disease"/>
            <person name="Wu L."/>
            <person name="Ma J."/>
        </authorList>
    </citation>
    <scope>NUCLEOTIDE SEQUENCE [LARGE SCALE GENOMIC DNA]</scope>
    <source>
        <strain evidence="2">JCM 11650</strain>
    </source>
</reference>
<dbReference type="EMBL" id="JBHUFL010000001">
    <property type="protein sequence ID" value="MFD1833473.1"/>
    <property type="molecule type" value="Genomic_DNA"/>
</dbReference>
<evidence type="ECO:0008006" key="3">
    <source>
        <dbReference type="Google" id="ProtNLM"/>
    </source>
</evidence>
<name>A0ABW4PRV0_9MICO</name>
<accession>A0ABW4PRV0</accession>
<evidence type="ECO:0000313" key="2">
    <source>
        <dbReference type="Proteomes" id="UP001597280"/>
    </source>
</evidence>
<evidence type="ECO:0000313" key="1">
    <source>
        <dbReference type="EMBL" id="MFD1833473.1"/>
    </source>
</evidence>
<proteinExistence type="predicted"/>
<protein>
    <recommendedName>
        <fullName evidence="3">YokE-like PH domain-containing protein</fullName>
    </recommendedName>
</protein>
<organism evidence="1 2">
    <name type="scientific">Brachybacterium rhamnosum</name>
    <dbReference type="NCBI Taxonomy" id="173361"/>
    <lineage>
        <taxon>Bacteria</taxon>
        <taxon>Bacillati</taxon>
        <taxon>Actinomycetota</taxon>
        <taxon>Actinomycetes</taxon>
        <taxon>Micrococcales</taxon>
        <taxon>Dermabacteraceae</taxon>
        <taxon>Brachybacterium</taxon>
    </lineage>
</organism>
<comment type="caution">
    <text evidence="1">The sequence shown here is derived from an EMBL/GenBank/DDBJ whole genome shotgun (WGS) entry which is preliminary data.</text>
</comment>
<dbReference type="Proteomes" id="UP001597280">
    <property type="component" value="Unassembled WGS sequence"/>
</dbReference>
<gene>
    <name evidence="1" type="ORF">ACFSDA_00170</name>
</gene>
<dbReference type="RefSeq" id="WP_343903233.1">
    <property type="nucleotide sequence ID" value="NZ_BAAAIS010000001.1"/>
</dbReference>
<sequence length="135" mass="14434">MASTPASMSYATALVRNELFASPGLQRDVPKVLDPEEQVLLALPGVAGDFPDVLVVTARRLLVVKVTGGLKGAKVKREVPAPAVTGVSYRVGAFSRVKLAVEGRRDLAFMPHRKADAERFAGEFAHLLRTGELPA</sequence>